<comment type="similarity">
    <text evidence="7">Belongs to the mandelate racemase/muconate lactonizing enzyme family. MenC type 2 subfamily.</text>
</comment>
<evidence type="ECO:0000256" key="6">
    <source>
        <dbReference type="ARBA" id="ARBA00029491"/>
    </source>
</evidence>
<reference evidence="9 10" key="1">
    <citation type="journal article" date="2016" name="Antonie Van Leeuwenhoek">
        <title>Bacillus depressus sp. nov., isolated from soil of a sunflower field.</title>
        <authorList>
            <person name="Wei X."/>
            <person name="Xin D."/>
            <person name="Xin Y."/>
            <person name="Zhang H."/>
            <person name="Wang T."/>
            <person name="Zhang J."/>
        </authorList>
    </citation>
    <scope>NUCLEOTIDE SEQUENCE [LARGE SCALE GENOMIC DNA]</scope>
    <source>
        <strain evidence="9 10">BZ1</strain>
    </source>
</reference>
<evidence type="ECO:0000256" key="5">
    <source>
        <dbReference type="ARBA" id="ARBA00023239"/>
    </source>
</evidence>
<dbReference type="SMART" id="SM00922">
    <property type="entry name" value="MR_MLE"/>
    <property type="match status" value="1"/>
</dbReference>
<dbReference type="InterPro" id="IPR029017">
    <property type="entry name" value="Enolase-like_N"/>
</dbReference>
<name>A0A6L3VB95_9BACI</name>
<feature type="active site" description="Proton acceptor" evidence="7">
    <location>
        <position position="263"/>
    </location>
</feature>
<dbReference type="GO" id="GO:0009234">
    <property type="term" value="P:menaquinone biosynthetic process"/>
    <property type="evidence" value="ECO:0007669"/>
    <property type="project" value="UniProtKB-UniRule"/>
</dbReference>
<dbReference type="GO" id="GO:0016854">
    <property type="term" value="F:racemase and epimerase activity"/>
    <property type="evidence" value="ECO:0007669"/>
    <property type="project" value="UniProtKB-ARBA"/>
</dbReference>
<dbReference type="SUPFAM" id="SSF51604">
    <property type="entry name" value="Enolase C-terminal domain-like"/>
    <property type="match status" value="1"/>
</dbReference>
<evidence type="ECO:0000256" key="2">
    <source>
        <dbReference type="ARBA" id="ARBA00022428"/>
    </source>
</evidence>
<keyword evidence="4 7" id="KW-0460">Magnesium</keyword>
<dbReference type="SFLD" id="SFLDS00001">
    <property type="entry name" value="Enolase"/>
    <property type="match status" value="1"/>
</dbReference>
<dbReference type="InterPro" id="IPR013342">
    <property type="entry name" value="Mandelate_racemase_C"/>
</dbReference>
<dbReference type="InterPro" id="IPR013341">
    <property type="entry name" value="Mandelate_racemase_N_dom"/>
</dbReference>
<keyword evidence="3 7" id="KW-0479">Metal-binding</keyword>
<dbReference type="SFLD" id="SFLDG00180">
    <property type="entry name" value="muconate_cycloisomerase"/>
    <property type="match status" value="1"/>
</dbReference>
<sequence>MKIEKIVLRKMKMQLKKPFHVSFGIIKEKKFIVAEVHTKDFIGYGDCSALPFPFYNEETTSTAWHILDEFLIPLILSKDEISHPEEVNSLFSPIRRNQMAKSALDCAIWDLYAKEQNISLSKALGGTKEKIETGISIGIQDSIDDLLHVIDKYMNEGYRRIKLKIKPGKDIKYLEAVREHFGDIMLMADANSAYTLKDIDLFKEMDKFNLLMIEQPLSHDDIVDHAKLQAVVDTRICLDESIHSIEDARKAIELGSMKTINIKVARVGGLTETKKIHDLCQLNGIPVWCGGMLDTGIARAHNIAVASLPNYQFPGDIPASNRYWDNDFVSPQVIIDQNSLVQVPNTAGIGFEPALELYDKYTIEKKEFVKS</sequence>
<dbReference type="PANTHER" id="PTHR48073">
    <property type="entry name" value="O-SUCCINYLBENZOATE SYNTHASE-RELATED"/>
    <property type="match status" value="1"/>
</dbReference>
<keyword evidence="10" id="KW-1185">Reference proteome</keyword>
<comment type="cofactor">
    <cofactor evidence="1 7">
        <name>a divalent metal cation</name>
        <dbReference type="ChEBI" id="CHEBI:60240"/>
    </cofactor>
</comment>
<feature type="binding site" evidence="7">
    <location>
        <position position="189"/>
    </location>
    <ligand>
        <name>Mg(2+)</name>
        <dbReference type="ChEBI" id="CHEBI:18420"/>
    </ligand>
</feature>
<feature type="binding site" evidence="7">
    <location>
        <position position="214"/>
    </location>
    <ligand>
        <name>Mg(2+)</name>
        <dbReference type="ChEBI" id="CHEBI:18420"/>
    </ligand>
</feature>
<dbReference type="NCBIfam" id="TIGR01928">
    <property type="entry name" value="menC_lowGC_arch"/>
    <property type="match status" value="1"/>
</dbReference>
<dbReference type="UniPathway" id="UPA00079"/>
<dbReference type="SFLD" id="SFLDF00009">
    <property type="entry name" value="o-succinylbenzoate_synthase"/>
    <property type="match status" value="1"/>
</dbReference>
<dbReference type="CDD" id="cd03317">
    <property type="entry name" value="NAAAR"/>
    <property type="match status" value="1"/>
</dbReference>
<dbReference type="InterPro" id="IPR010197">
    <property type="entry name" value="OSBS/NAAAR"/>
</dbReference>
<evidence type="ECO:0000256" key="3">
    <source>
        <dbReference type="ARBA" id="ARBA00022723"/>
    </source>
</evidence>
<dbReference type="HAMAP" id="MF_01933">
    <property type="entry name" value="MenC_2"/>
    <property type="match status" value="1"/>
</dbReference>
<dbReference type="GO" id="GO:0043748">
    <property type="term" value="F:O-succinylbenzoate synthase activity"/>
    <property type="evidence" value="ECO:0007669"/>
    <property type="project" value="UniProtKB-EC"/>
</dbReference>
<comment type="function">
    <text evidence="7">Converts 2-succinyl-6-hydroxy-2,4-cyclohexadiene-1-carboxylate (SHCHC) to 2-succinylbenzoate (OSB).</text>
</comment>
<dbReference type="InterPro" id="IPR047585">
    <property type="entry name" value="MenC"/>
</dbReference>
<comment type="catalytic activity">
    <reaction evidence="7">
        <text>(1R,6R)-6-hydroxy-2-succinyl-cyclohexa-2,4-diene-1-carboxylate = 2-succinylbenzoate + H2O</text>
        <dbReference type="Rhea" id="RHEA:10196"/>
        <dbReference type="ChEBI" id="CHEBI:15377"/>
        <dbReference type="ChEBI" id="CHEBI:18325"/>
        <dbReference type="ChEBI" id="CHEBI:58689"/>
        <dbReference type="EC" id="4.2.1.113"/>
    </reaction>
</comment>
<dbReference type="PANTHER" id="PTHR48073:SF5">
    <property type="entry name" value="O-SUCCINYLBENZOATE SYNTHASE"/>
    <property type="match status" value="1"/>
</dbReference>
<dbReference type="InterPro" id="IPR029065">
    <property type="entry name" value="Enolase_C-like"/>
</dbReference>
<dbReference type="EC" id="4.2.1.113" evidence="6 7"/>
<dbReference type="Pfam" id="PF02746">
    <property type="entry name" value="MR_MLE_N"/>
    <property type="match status" value="1"/>
</dbReference>
<evidence type="ECO:0000259" key="8">
    <source>
        <dbReference type="SMART" id="SM00922"/>
    </source>
</evidence>
<dbReference type="UniPathway" id="UPA01057">
    <property type="reaction ID" value="UER00165"/>
</dbReference>
<proteinExistence type="inferred from homology"/>
<dbReference type="GO" id="GO:0000287">
    <property type="term" value="F:magnesium ion binding"/>
    <property type="evidence" value="ECO:0007669"/>
    <property type="project" value="UniProtKB-UniRule"/>
</dbReference>
<evidence type="ECO:0000313" key="10">
    <source>
        <dbReference type="Proteomes" id="UP000481030"/>
    </source>
</evidence>
<dbReference type="Proteomes" id="UP000481030">
    <property type="component" value="Unassembled WGS sequence"/>
</dbReference>
<dbReference type="SUPFAM" id="SSF54826">
    <property type="entry name" value="Enolase N-terminal domain-like"/>
    <property type="match status" value="1"/>
</dbReference>
<organism evidence="9 10">
    <name type="scientific">Cytobacillus depressus</name>
    <dbReference type="NCBI Taxonomy" id="1602942"/>
    <lineage>
        <taxon>Bacteria</taxon>
        <taxon>Bacillati</taxon>
        <taxon>Bacillota</taxon>
        <taxon>Bacilli</taxon>
        <taxon>Bacillales</taxon>
        <taxon>Bacillaceae</taxon>
        <taxon>Cytobacillus</taxon>
    </lineage>
</organism>
<comment type="pathway">
    <text evidence="7">Quinol/quinone metabolism; menaquinone biosynthesis.</text>
</comment>
<dbReference type="Gene3D" id="3.30.390.10">
    <property type="entry name" value="Enolase-like, N-terminal domain"/>
    <property type="match status" value="1"/>
</dbReference>
<feature type="active site" description="Proton donor" evidence="7">
    <location>
        <position position="164"/>
    </location>
</feature>
<evidence type="ECO:0000256" key="4">
    <source>
        <dbReference type="ARBA" id="ARBA00022842"/>
    </source>
</evidence>
<evidence type="ECO:0000313" key="9">
    <source>
        <dbReference type="EMBL" id="KAB2338043.1"/>
    </source>
</evidence>
<dbReference type="EMBL" id="WBOS01000001">
    <property type="protein sequence ID" value="KAB2338043.1"/>
    <property type="molecule type" value="Genomic_DNA"/>
</dbReference>
<dbReference type="InterPro" id="IPR036849">
    <property type="entry name" value="Enolase-like_C_sf"/>
</dbReference>
<keyword evidence="5 7" id="KW-0456">Lyase</keyword>
<comment type="pathway">
    <text evidence="7">Quinol/quinone metabolism; 1,4-dihydroxy-2-naphthoate biosynthesis; 1,4-dihydroxy-2-naphthoate from chorismate: step 4/7.</text>
</comment>
<dbReference type="Pfam" id="PF13378">
    <property type="entry name" value="MR_MLE_C"/>
    <property type="match status" value="1"/>
</dbReference>
<accession>A0A6L3VB95</accession>
<dbReference type="OrthoDB" id="9774531at2"/>
<evidence type="ECO:0000256" key="1">
    <source>
        <dbReference type="ARBA" id="ARBA00001968"/>
    </source>
</evidence>
<feature type="domain" description="Mandelate racemase/muconate lactonizing enzyme C-terminal" evidence="8">
    <location>
        <begin position="143"/>
        <end position="235"/>
    </location>
</feature>
<comment type="caution">
    <text evidence="9">The sequence shown here is derived from an EMBL/GenBank/DDBJ whole genome shotgun (WGS) entry which is preliminary data.</text>
</comment>
<keyword evidence="2 7" id="KW-0474">Menaquinone biosynthesis</keyword>
<feature type="binding site" evidence="7">
    <location>
        <position position="239"/>
    </location>
    <ligand>
        <name>Mg(2+)</name>
        <dbReference type="ChEBI" id="CHEBI:18420"/>
    </ligand>
</feature>
<dbReference type="RefSeq" id="WP_151532764.1">
    <property type="nucleotide sequence ID" value="NZ_WBOS01000001.1"/>
</dbReference>
<protein>
    <recommendedName>
        <fullName evidence="6 7">o-succinylbenzoate synthase</fullName>
        <shortName evidence="7">OSB synthase</shortName>
        <shortName evidence="7">OSBS</shortName>
        <ecNumber evidence="6 7">4.2.1.113</ecNumber>
    </recommendedName>
    <alternativeName>
        <fullName evidence="7">4-(2'-carboxyphenyl)-4-oxybutyric acid synthase</fullName>
    </alternativeName>
    <alternativeName>
        <fullName evidence="7">o-succinylbenzoic acid synthase</fullName>
    </alternativeName>
</protein>
<dbReference type="Gene3D" id="3.20.20.120">
    <property type="entry name" value="Enolase-like C-terminal domain"/>
    <property type="match status" value="1"/>
</dbReference>
<evidence type="ECO:0000256" key="7">
    <source>
        <dbReference type="HAMAP-Rule" id="MF_01933"/>
    </source>
</evidence>
<dbReference type="AlphaFoldDB" id="A0A6L3VB95"/>
<gene>
    <name evidence="7 9" type="primary">menC</name>
    <name evidence="9" type="ORF">F7731_00215</name>
</gene>